<sequence>MRTAVKEMNNMKNLWKVLFFSLLLLVLAGAAVFVFLLFRPVDGEQANATPAAPPESRAEFEVITNREDLTIVANRFIQEELGGSIDYSVLFDERVKLNGEIPIFSTSIDFQMSFEANALENGNLLLTQESLSLGAIDLPVSSVLKFIDDSYEFPEWVVMEPQNQQIVVQVTEIDVAQGLNVKTNQFNLEEDEISFSIYVPQ</sequence>
<dbReference type="InterPro" id="IPR018672">
    <property type="entry name" value="DUF2140"/>
</dbReference>
<reference evidence="1 2" key="1">
    <citation type="submission" date="2019-03" db="EMBL/GenBank/DDBJ databases">
        <authorList>
            <person name="Yang Y."/>
        </authorList>
    </citation>
    <scope>NUCLEOTIDE SEQUENCE [LARGE SCALE GENOMIC DNA]</scope>
    <source>
        <strain evidence="1 2">ASL-1</strain>
    </source>
</reference>
<dbReference type="Pfam" id="PF09911">
    <property type="entry name" value="DUF2140"/>
    <property type="match status" value="1"/>
</dbReference>
<evidence type="ECO:0000313" key="1">
    <source>
        <dbReference type="EMBL" id="TFE03016.1"/>
    </source>
</evidence>
<dbReference type="AlphaFoldDB" id="A0A4Y8LJ46"/>
<dbReference type="OrthoDB" id="2412610at2"/>
<dbReference type="Proteomes" id="UP000297776">
    <property type="component" value="Unassembled WGS sequence"/>
</dbReference>
<gene>
    <name evidence="1" type="ORF">E2626_04180</name>
</gene>
<organism evidence="1 2">
    <name type="scientific">Jeotgalibacillus salarius</name>
    <dbReference type="NCBI Taxonomy" id="546023"/>
    <lineage>
        <taxon>Bacteria</taxon>
        <taxon>Bacillati</taxon>
        <taxon>Bacillota</taxon>
        <taxon>Bacilli</taxon>
        <taxon>Bacillales</taxon>
        <taxon>Caryophanaceae</taxon>
        <taxon>Jeotgalibacillus</taxon>
    </lineage>
</organism>
<accession>A0A4Y8LJ46</accession>
<proteinExistence type="predicted"/>
<protein>
    <submittedName>
        <fullName evidence="1">DUF2140 family protein</fullName>
    </submittedName>
</protein>
<keyword evidence="2" id="KW-1185">Reference proteome</keyword>
<name>A0A4Y8LJ46_9BACL</name>
<evidence type="ECO:0000313" key="2">
    <source>
        <dbReference type="Proteomes" id="UP000297776"/>
    </source>
</evidence>
<comment type="caution">
    <text evidence="1">The sequence shown here is derived from an EMBL/GenBank/DDBJ whole genome shotgun (WGS) entry which is preliminary data.</text>
</comment>
<dbReference type="EMBL" id="SORX01000002">
    <property type="protein sequence ID" value="TFE03016.1"/>
    <property type="molecule type" value="Genomic_DNA"/>
</dbReference>